<name>A0ABZ0IZR6_9BACT</name>
<keyword evidence="1" id="KW-0812">Transmembrane</keyword>
<sequence length="134" mass="15009">MQLELSTPALLFPAITLLILAYTNRFLAIASLIRGLHKRQADSHGENNVPVREQIKNLRLRLSLIRNMQAFGILSFLGCVLSILFLYLNNSQLGNYLFVASLVLLLVSLGLSFYETQISTKALSIELSTLEKDE</sequence>
<dbReference type="EMBL" id="CP136051">
    <property type="protein sequence ID" value="WOK09430.1"/>
    <property type="molecule type" value="Genomic_DNA"/>
</dbReference>
<proteinExistence type="predicted"/>
<keyword evidence="1" id="KW-0472">Membrane</keyword>
<keyword evidence="3" id="KW-1185">Reference proteome</keyword>
<feature type="transmembrane region" description="Helical" evidence="1">
    <location>
        <begin position="94"/>
        <end position="114"/>
    </location>
</feature>
<organism evidence="2 3">
    <name type="scientific">Imperialibacter roseus</name>
    <dbReference type="NCBI Taxonomy" id="1324217"/>
    <lineage>
        <taxon>Bacteria</taxon>
        <taxon>Pseudomonadati</taxon>
        <taxon>Bacteroidota</taxon>
        <taxon>Cytophagia</taxon>
        <taxon>Cytophagales</taxon>
        <taxon>Flammeovirgaceae</taxon>
        <taxon>Imperialibacter</taxon>
    </lineage>
</organism>
<feature type="transmembrane region" description="Helical" evidence="1">
    <location>
        <begin position="12"/>
        <end position="33"/>
    </location>
</feature>
<evidence type="ECO:0000313" key="2">
    <source>
        <dbReference type="EMBL" id="WOK09430.1"/>
    </source>
</evidence>
<accession>A0ABZ0IZR6</accession>
<evidence type="ECO:0000313" key="3">
    <source>
        <dbReference type="Proteomes" id="UP001302349"/>
    </source>
</evidence>
<dbReference type="RefSeq" id="WP_317492048.1">
    <property type="nucleotide sequence ID" value="NZ_CP136051.1"/>
</dbReference>
<gene>
    <name evidence="2" type="ORF">RT717_12345</name>
</gene>
<evidence type="ECO:0000256" key="1">
    <source>
        <dbReference type="SAM" id="Phobius"/>
    </source>
</evidence>
<dbReference type="Proteomes" id="UP001302349">
    <property type="component" value="Chromosome"/>
</dbReference>
<protein>
    <submittedName>
        <fullName evidence="2">DUF2721 domain-containing protein</fullName>
    </submittedName>
</protein>
<dbReference type="InterPro" id="IPR021279">
    <property type="entry name" value="DUF2721"/>
</dbReference>
<feature type="transmembrane region" description="Helical" evidence="1">
    <location>
        <begin position="68"/>
        <end position="88"/>
    </location>
</feature>
<keyword evidence="1" id="KW-1133">Transmembrane helix</keyword>
<reference evidence="2 3" key="1">
    <citation type="journal article" date="2023" name="Microbiol. Resour. Announc.">
        <title>Complete Genome Sequence of Imperialibacter roseus strain P4T.</title>
        <authorList>
            <person name="Tizabi D.R."/>
            <person name="Bachvaroff T."/>
            <person name="Hill R.T."/>
        </authorList>
    </citation>
    <scope>NUCLEOTIDE SEQUENCE [LARGE SCALE GENOMIC DNA]</scope>
    <source>
        <strain evidence="2 3">P4T</strain>
    </source>
</reference>
<dbReference type="Pfam" id="PF11026">
    <property type="entry name" value="DUF2721"/>
    <property type="match status" value="1"/>
</dbReference>